<protein>
    <submittedName>
        <fullName evidence="1">Uncharacterized protein</fullName>
    </submittedName>
</protein>
<comment type="caution">
    <text evidence="1">The sequence shown here is derived from an EMBL/GenBank/DDBJ whole genome shotgun (WGS) entry which is preliminary data.</text>
</comment>
<dbReference type="AlphaFoldDB" id="A0A1R2D4G5"/>
<evidence type="ECO:0000313" key="1">
    <source>
        <dbReference type="EMBL" id="OMJ96149.1"/>
    </source>
</evidence>
<accession>A0A1R2D4G5</accession>
<dbReference type="Proteomes" id="UP000187209">
    <property type="component" value="Unassembled WGS sequence"/>
</dbReference>
<evidence type="ECO:0000313" key="2">
    <source>
        <dbReference type="Proteomes" id="UP000187209"/>
    </source>
</evidence>
<reference evidence="1 2" key="1">
    <citation type="submission" date="2016-11" db="EMBL/GenBank/DDBJ databases">
        <title>The macronuclear genome of Stentor coeruleus: a giant cell with tiny introns.</title>
        <authorList>
            <person name="Slabodnick M."/>
            <person name="Ruby J.G."/>
            <person name="Reiff S.B."/>
            <person name="Swart E.C."/>
            <person name="Gosai S."/>
            <person name="Prabakaran S."/>
            <person name="Witkowska E."/>
            <person name="Larue G.E."/>
            <person name="Fisher S."/>
            <person name="Freeman R.M."/>
            <person name="Gunawardena J."/>
            <person name="Chu W."/>
            <person name="Stover N.A."/>
            <person name="Gregory B.D."/>
            <person name="Nowacki M."/>
            <person name="Derisi J."/>
            <person name="Roy S.W."/>
            <person name="Marshall W.F."/>
            <person name="Sood P."/>
        </authorList>
    </citation>
    <scope>NUCLEOTIDE SEQUENCE [LARGE SCALE GENOMIC DNA]</scope>
    <source>
        <strain evidence="1">WM001</strain>
    </source>
</reference>
<dbReference type="OrthoDB" id="326992at2759"/>
<sequence length="473" mass="54163">MESRLLRVNSETIKIFAERTITKPIQKNSHYGISSISKYDFSTSPNIRKNLPQTSILLASSPSNVIQFDKAALQEYTSLKSIDHETEVITMKGLDNVTVTKHLRNLITELCILNPSCRIIKDIFEVSSGVYKYIYTSDLKRIKTVSDITKSINEVMISGRHRVYLKDFHPTTNPYSTRKPSSKPTYHSIDFLGPSDPFQIPISETNSLKTPVLKTRKRIFHSRNSIRLSTADRQIIHHKSPIKLTSYKSGSKVKEGTGGFKKPLLFFPNEKRAWKSHRNLLTQASTPKPSRSVISPSIFKDIINSEEVCENYALSRQEFANMLSDYTYVKGKNKHIETEDIANYYSFGISVFKALEPKFLYKNTLTWEEFVKIYMIIVLKRSSYTETLEFILNYLNVRSLAQAKSVDLSQFEASSRMFIDKAKKVLKVVVDNKFESFFSKETVEALQKADVSIYDLRILVGLIVSSSNQSLEF</sequence>
<gene>
    <name evidence="1" type="ORF">SteCoe_328</name>
</gene>
<name>A0A1R2D4G5_9CILI</name>
<organism evidence="1 2">
    <name type="scientific">Stentor coeruleus</name>
    <dbReference type="NCBI Taxonomy" id="5963"/>
    <lineage>
        <taxon>Eukaryota</taxon>
        <taxon>Sar</taxon>
        <taxon>Alveolata</taxon>
        <taxon>Ciliophora</taxon>
        <taxon>Postciliodesmatophora</taxon>
        <taxon>Heterotrichea</taxon>
        <taxon>Heterotrichida</taxon>
        <taxon>Stentoridae</taxon>
        <taxon>Stentor</taxon>
    </lineage>
</organism>
<dbReference type="EMBL" id="MPUH01000003">
    <property type="protein sequence ID" value="OMJ96149.1"/>
    <property type="molecule type" value="Genomic_DNA"/>
</dbReference>
<proteinExistence type="predicted"/>
<keyword evidence="2" id="KW-1185">Reference proteome</keyword>